<evidence type="ECO:0000256" key="4">
    <source>
        <dbReference type="ARBA" id="ARBA00022755"/>
    </source>
</evidence>
<dbReference type="PANTHER" id="PTHR34696">
    <property type="entry name" value="PHOSPHORIBOSYLFORMYLGLYCINAMIDINE SYNTHASE SUBUNIT PURS"/>
    <property type="match status" value="1"/>
</dbReference>
<keyword evidence="1 6" id="KW-0963">Cytoplasm</keyword>
<comment type="pathway">
    <text evidence="6">Purine metabolism; IMP biosynthesis via de novo pathway; 5-amino-1-(5-phospho-D-ribosyl)imidazole from N(2)-formyl-N(1)-(5-phospho-D-ribosyl)glycinamide: step 1/2.</text>
</comment>
<sequence length="85" mass="9365">MKFTAEIDIMPHAELLDPQGKAVMLGLEHLGLEQVADVRIGKHITLALEAENEAAAQEKVENACKKLLANLIMESYSYELTASQQ</sequence>
<dbReference type="RefSeq" id="WP_115373793.1">
    <property type="nucleotide sequence ID" value="NZ_QASA01000001.1"/>
</dbReference>
<comment type="catalytic activity">
    <reaction evidence="6">
        <text>N(2)-formyl-N(1)-(5-phospho-beta-D-ribosyl)glycinamide + L-glutamine + ATP + H2O = 2-formamido-N(1)-(5-O-phospho-beta-D-ribosyl)acetamidine + L-glutamate + ADP + phosphate + H(+)</text>
        <dbReference type="Rhea" id="RHEA:17129"/>
        <dbReference type="ChEBI" id="CHEBI:15377"/>
        <dbReference type="ChEBI" id="CHEBI:15378"/>
        <dbReference type="ChEBI" id="CHEBI:29985"/>
        <dbReference type="ChEBI" id="CHEBI:30616"/>
        <dbReference type="ChEBI" id="CHEBI:43474"/>
        <dbReference type="ChEBI" id="CHEBI:58359"/>
        <dbReference type="ChEBI" id="CHEBI:147286"/>
        <dbReference type="ChEBI" id="CHEBI:147287"/>
        <dbReference type="ChEBI" id="CHEBI:456216"/>
        <dbReference type="EC" id="6.3.5.3"/>
    </reaction>
</comment>
<name>A0A369QJV4_9BACT</name>
<dbReference type="NCBIfam" id="NF004630">
    <property type="entry name" value="PRK05974.1"/>
    <property type="match status" value="1"/>
</dbReference>
<dbReference type="GO" id="GO:0004642">
    <property type="term" value="F:phosphoribosylformylglycinamidine synthase activity"/>
    <property type="evidence" value="ECO:0007669"/>
    <property type="project" value="UniProtKB-UniRule"/>
</dbReference>
<dbReference type="EC" id="6.3.5.3" evidence="6"/>
<dbReference type="InterPro" id="IPR003850">
    <property type="entry name" value="PurS"/>
</dbReference>
<proteinExistence type="inferred from homology"/>
<keyword evidence="5 6" id="KW-0067">ATP-binding</keyword>
<accession>A0A369QJV4</accession>
<dbReference type="GO" id="GO:0005737">
    <property type="term" value="C:cytoplasm"/>
    <property type="evidence" value="ECO:0007669"/>
    <property type="project" value="UniProtKB-SubCell"/>
</dbReference>
<dbReference type="Proteomes" id="UP000253919">
    <property type="component" value="Unassembled WGS sequence"/>
</dbReference>
<dbReference type="Pfam" id="PF02700">
    <property type="entry name" value="PurS"/>
    <property type="match status" value="1"/>
</dbReference>
<comment type="caution">
    <text evidence="7">The sequence shown here is derived from an EMBL/GenBank/DDBJ whole genome shotgun (WGS) entry which is preliminary data.</text>
</comment>
<dbReference type="SUPFAM" id="SSF82697">
    <property type="entry name" value="PurS-like"/>
    <property type="match status" value="1"/>
</dbReference>
<evidence type="ECO:0000313" key="7">
    <source>
        <dbReference type="EMBL" id="RDC64672.1"/>
    </source>
</evidence>
<dbReference type="AlphaFoldDB" id="A0A369QJV4"/>
<gene>
    <name evidence="6" type="primary">purS</name>
    <name evidence="7" type="ORF">AHMF7616_03288</name>
</gene>
<dbReference type="GO" id="GO:0006189">
    <property type="term" value="P:'de novo' IMP biosynthetic process"/>
    <property type="evidence" value="ECO:0007669"/>
    <property type="project" value="UniProtKB-UniRule"/>
</dbReference>
<dbReference type="HAMAP" id="MF_01926">
    <property type="entry name" value="PurS"/>
    <property type="match status" value="1"/>
</dbReference>
<reference evidence="7 8" key="1">
    <citation type="submission" date="2018-04" db="EMBL/GenBank/DDBJ databases">
        <title>Adhaeribacter sp. HMF7616 genome sequencing and assembly.</title>
        <authorList>
            <person name="Kang H."/>
            <person name="Kang J."/>
            <person name="Cha I."/>
            <person name="Kim H."/>
            <person name="Joh K."/>
        </authorList>
    </citation>
    <scope>NUCLEOTIDE SEQUENCE [LARGE SCALE GENOMIC DNA]</scope>
    <source>
        <strain evidence="7 8">HMF7616</strain>
    </source>
</reference>
<keyword evidence="2 6" id="KW-0436">Ligase</keyword>
<comment type="function">
    <text evidence="6">Part of the phosphoribosylformylglycinamidine synthase complex involved in the purines biosynthetic pathway. Catalyzes the ATP-dependent conversion of formylglycinamide ribonucleotide (FGAR) and glutamine to yield formylglycinamidine ribonucleotide (FGAM) and glutamate. The FGAM synthase complex is composed of three subunits. PurQ produces an ammonia molecule by converting glutamine to glutamate. PurL transfers the ammonia molecule to FGAR to form FGAM in an ATP-dependent manner. PurS interacts with PurQ and PurL and is thought to assist in the transfer of the ammonia molecule from PurQ to PurL.</text>
</comment>
<evidence type="ECO:0000256" key="1">
    <source>
        <dbReference type="ARBA" id="ARBA00022490"/>
    </source>
</evidence>
<organism evidence="7 8">
    <name type="scientific">Adhaeribacter pallidiroseus</name>
    <dbReference type="NCBI Taxonomy" id="2072847"/>
    <lineage>
        <taxon>Bacteria</taxon>
        <taxon>Pseudomonadati</taxon>
        <taxon>Bacteroidota</taxon>
        <taxon>Cytophagia</taxon>
        <taxon>Cytophagales</taxon>
        <taxon>Hymenobacteraceae</taxon>
        <taxon>Adhaeribacter</taxon>
    </lineage>
</organism>
<comment type="similarity">
    <text evidence="6">Belongs to the PurS family.</text>
</comment>
<dbReference type="PANTHER" id="PTHR34696:SF1">
    <property type="entry name" value="PHOSPHORIBOSYLFORMYLGLYCINAMIDINE SYNTHASE SUBUNIT PURS"/>
    <property type="match status" value="1"/>
</dbReference>
<dbReference type="EMBL" id="QASA01000001">
    <property type="protein sequence ID" value="RDC64672.1"/>
    <property type="molecule type" value="Genomic_DNA"/>
</dbReference>
<evidence type="ECO:0000256" key="6">
    <source>
        <dbReference type="HAMAP-Rule" id="MF_01926"/>
    </source>
</evidence>
<dbReference type="InterPro" id="IPR036604">
    <property type="entry name" value="PurS-like_sf"/>
</dbReference>
<evidence type="ECO:0000256" key="3">
    <source>
        <dbReference type="ARBA" id="ARBA00022741"/>
    </source>
</evidence>
<keyword evidence="3 6" id="KW-0547">Nucleotide-binding</keyword>
<keyword evidence="8" id="KW-1185">Reference proteome</keyword>
<evidence type="ECO:0000256" key="2">
    <source>
        <dbReference type="ARBA" id="ARBA00022598"/>
    </source>
</evidence>
<dbReference type="GO" id="GO:0005524">
    <property type="term" value="F:ATP binding"/>
    <property type="evidence" value="ECO:0007669"/>
    <property type="project" value="UniProtKB-UniRule"/>
</dbReference>
<evidence type="ECO:0000256" key="5">
    <source>
        <dbReference type="ARBA" id="ARBA00022840"/>
    </source>
</evidence>
<dbReference type="UniPathway" id="UPA00074">
    <property type="reaction ID" value="UER00128"/>
</dbReference>
<dbReference type="OrthoDB" id="9799101at2"/>
<evidence type="ECO:0000313" key="8">
    <source>
        <dbReference type="Proteomes" id="UP000253919"/>
    </source>
</evidence>
<comment type="subunit">
    <text evidence="6">Part of the FGAM synthase complex composed of 1 PurL, 1 PurQ and 2 PurS subunits.</text>
</comment>
<dbReference type="Gene3D" id="3.30.1280.10">
    <property type="entry name" value="Phosphoribosylformylglycinamidine synthase subunit PurS"/>
    <property type="match status" value="1"/>
</dbReference>
<keyword evidence="4 6" id="KW-0658">Purine biosynthesis</keyword>
<dbReference type="NCBIfam" id="TIGR00302">
    <property type="entry name" value="phosphoribosylformylglycinamidine synthase subunit PurS"/>
    <property type="match status" value="1"/>
</dbReference>
<comment type="subcellular location">
    <subcellularLocation>
        <location evidence="6">Cytoplasm</location>
    </subcellularLocation>
</comment>
<protein>
    <recommendedName>
        <fullName evidence="6">Phosphoribosylformylglycinamidine synthase subunit PurS</fullName>
        <shortName evidence="6">FGAM synthase</shortName>
        <ecNumber evidence="6">6.3.5.3</ecNumber>
    </recommendedName>
    <alternativeName>
        <fullName evidence="6">Formylglycinamide ribonucleotide amidotransferase subunit III</fullName>
        <shortName evidence="6">FGAR amidotransferase III</shortName>
        <shortName evidence="6">FGAR-AT III</shortName>
    </alternativeName>
    <alternativeName>
        <fullName evidence="6">Phosphoribosylformylglycinamidine synthase subunit III</fullName>
    </alternativeName>
</protein>